<gene>
    <name evidence="1" type="primary">ORF26477</name>
</gene>
<protein>
    <submittedName>
        <fullName evidence="1">Uncharacterized protein</fullName>
    </submittedName>
</protein>
<feature type="non-terminal residue" evidence="1">
    <location>
        <position position="115"/>
    </location>
</feature>
<organism evidence="1">
    <name type="scientific">Arion vulgaris</name>
    <dbReference type="NCBI Taxonomy" id="1028688"/>
    <lineage>
        <taxon>Eukaryota</taxon>
        <taxon>Metazoa</taxon>
        <taxon>Spiralia</taxon>
        <taxon>Lophotrochozoa</taxon>
        <taxon>Mollusca</taxon>
        <taxon>Gastropoda</taxon>
        <taxon>Heterobranchia</taxon>
        <taxon>Euthyneura</taxon>
        <taxon>Panpulmonata</taxon>
        <taxon>Eupulmonata</taxon>
        <taxon>Stylommatophora</taxon>
        <taxon>Helicina</taxon>
        <taxon>Arionoidea</taxon>
        <taxon>Arionidae</taxon>
        <taxon>Arion</taxon>
    </lineage>
</organism>
<sequence length="115" mass="12671">LSAYESIKTVLGSKQRHLSKQDTLATALKSVARFQGSVQVISKQLVTPVCLDTKCDSPGDIPVRGVAQALTEDGIPLCLQCQKPYRNSLLSHQTISNPANAWQMRLCSYLCMDKY</sequence>
<dbReference type="AlphaFoldDB" id="A0A0B6YIF8"/>
<evidence type="ECO:0000313" key="1">
    <source>
        <dbReference type="EMBL" id="CEK55967.1"/>
    </source>
</evidence>
<proteinExistence type="predicted"/>
<accession>A0A0B6YIF8</accession>
<reference evidence="1" key="1">
    <citation type="submission" date="2014-12" db="EMBL/GenBank/DDBJ databases">
        <title>Insight into the proteome of Arion vulgaris.</title>
        <authorList>
            <person name="Aradska J."/>
            <person name="Bulat T."/>
            <person name="Smidak R."/>
            <person name="Sarate P."/>
            <person name="Gangsoo J."/>
            <person name="Sialana F."/>
            <person name="Bilban M."/>
            <person name="Lubec G."/>
        </authorList>
    </citation>
    <scope>NUCLEOTIDE SEQUENCE</scope>
    <source>
        <tissue evidence="1">Skin</tissue>
    </source>
</reference>
<feature type="non-terminal residue" evidence="1">
    <location>
        <position position="1"/>
    </location>
</feature>
<dbReference type="EMBL" id="HACG01009102">
    <property type="protein sequence ID" value="CEK55967.1"/>
    <property type="molecule type" value="Transcribed_RNA"/>
</dbReference>
<name>A0A0B6YIF8_9EUPU</name>